<dbReference type="SUPFAM" id="SSF49785">
    <property type="entry name" value="Galactose-binding domain-like"/>
    <property type="match status" value="1"/>
</dbReference>
<dbReference type="KEGG" id="pgs:CPT03_04425"/>
<reference evidence="3 4" key="1">
    <citation type="submission" date="2017-10" db="EMBL/GenBank/DDBJ databases">
        <title>Whole genome of Pedobacter ginsengisoli T01R-27 isolated from tomato rhizosphere.</title>
        <authorList>
            <person name="Weon H.-Y."/>
            <person name="Lee S.A."/>
            <person name="Sang M.K."/>
            <person name="Song J."/>
        </authorList>
    </citation>
    <scope>NUCLEOTIDE SEQUENCE [LARGE SCALE GENOMIC DNA]</scope>
    <source>
        <strain evidence="3 4">T01R-27</strain>
    </source>
</reference>
<feature type="chain" id="PRO_5013648958" evidence="1">
    <location>
        <begin position="22"/>
        <end position="353"/>
    </location>
</feature>
<evidence type="ECO:0000313" key="4">
    <source>
        <dbReference type="Proteomes" id="UP000223749"/>
    </source>
</evidence>
<proteinExistence type="predicted"/>
<dbReference type="InterPro" id="IPR008979">
    <property type="entry name" value="Galactose-bd-like_sf"/>
</dbReference>
<dbReference type="OrthoDB" id="660167at2"/>
<evidence type="ECO:0000259" key="2">
    <source>
        <dbReference type="Pfam" id="PF01833"/>
    </source>
</evidence>
<keyword evidence="1" id="KW-0732">Signal</keyword>
<dbReference type="InterPro" id="IPR014756">
    <property type="entry name" value="Ig_E-set"/>
</dbReference>
<dbReference type="PROSITE" id="PS51257">
    <property type="entry name" value="PROKAR_LIPOPROTEIN"/>
    <property type="match status" value="1"/>
</dbReference>
<dbReference type="SUPFAM" id="SSF81296">
    <property type="entry name" value="E set domains"/>
    <property type="match status" value="2"/>
</dbReference>
<evidence type="ECO:0000256" key="1">
    <source>
        <dbReference type="SAM" id="SignalP"/>
    </source>
</evidence>
<dbReference type="Gene3D" id="2.60.40.10">
    <property type="entry name" value="Immunoglobulins"/>
    <property type="match status" value="2"/>
</dbReference>
<accession>A0A2D1U2D0</accession>
<gene>
    <name evidence="3" type="ORF">CPT03_04425</name>
</gene>
<feature type="domain" description="IPT/TIG" evidence="2">
    <location>
        <begin position="123"/>
        <end position="196"/>
    </location>
</feature>
<dbReference type="InterPro" id="IPR013783">
    <property type="entry name" value="Ig-like_fold"/>
</dbReference>
<dbReference type="RefSeq" id="WP_099437711.1">
    <property type="nucleotide sequence ID" value="NZ_CP024091.1"/>
</dbReference>
<keyword evidence="4" id="KW-1185">Reference proteome</keyword>
<dbReference type="Gene3D" id="2.60.120.430">
    <property type="entry name" value="Galactose-binding lectin"/>
    <property type="match status" value="1"/>
</dbReference>
<dbReference type="InterPro" id="IPR002909">
    <property type="entry name" value="IPT_dom"/>
</dbReference>
<dbReference type="EMBL" id="CP024091">
    <property type="protein sequence ID" value="ATP55766.1"/>
    <property type="molecule type" value="Genomic_DNA"/>
</dbReference>
<dbReference type="Proteomes" id="UP000223749">
    <property type="component" value="Chromosome"/>
</dbReference>
<dbReference type="Pfam" id="PF01833">
    <property type="entry name" value="TIG"/>
    <property type="match status" value="1"/>
</dbReference>
<name>A0A2D1U2D0_9SPHI</name>
<protein>
    <submittedName>
        <fullName evidence="3">Cell shape determination protein CcmA</fullName>
    </submittedName>
</protein>
<sequence>MKTIKNLKVFLLACMAGALTIAGCTKEEQSNSKASNNPVANKLDPERASGNTVLTLTGSGLGDMTSIVFENGNVPASFNPTLNTDNALIFRVPDTANGGAQNIVLTNRLGVQLKVPFNVVALPLVNSASNYNFIEGTEITLIGNNLQDVTSIALDGAAAEATIVSQSKKELVIKMPATTVNTAKLTLTNSTGPITTSQVFVNLDKAYKIFTDDYGNGFENGSWGPASISSDFAKSGTKSFKAGYNKGNWSADGFANWNGVASMPEYNYLSFWVKGASADYTLYVTGDARAGGYGNSDRSVPITVPANVWTYFKIPMTTLELWKKGPMKQLGFWIEGPEKQDESFYFDDVILVK</sequence>
<feature type="signal peptide" evidence="1">
    <location>
        <begin position="1"/>
        <end position="21"/>
    </location>
</feature>
<dbReference type="CDD" id="cd00102">
    <property type="entry name" value="IPT"/>
    <property type="match status" value="1"/>
</dbReference>
<organism evidence="3 4">
    <name type="scientific">Pedobacter ginsengisoli</name>
    <dbReference type="NCBI Taxonomy" id="363852"/>
    <lineage>
        <taxon>Bacteria</taxon>
        <taxon>Pseudomonadati</taxon>
        <taxon>Bacteroidota</taxon>
        <taxon>Sphingobacteriia</taxon>
        <taxon>Sphingobacteriales</taxon>
        <taxon>Sphingobacteriaceae</taxon>
        <taxon>Pedobacter</taxon>
    </lineage>
</organism>
<evidence type="ECO:0000313" key="3">
    <source>
        <dbReference type="EMBL" id="ATP55766.1"/>
    </source>
</evidence>
<dbReference type="AlphaFoldDB" id="A0A2D1U2D0"/>